<accession>A0AAV3UG86</accession>
<protein>
    <recommendedName>
        <fullName evidence="1">Methyltransferase domain-containing protein</fullName>
    </recommendedName>
</protein>
<dbReference type="EMBL" id="BAABKX010000002">
    <property type="protein sequence ID" value="GAA5048760.1"/>
    <property type="molecule type" value="Genomic_DNA"/>
</dbReference>
<evidence type="ECO:0000259" key="1">
    <source>
        <dbReference type="Pfam" id="PF13847"/>
    </source>
</evidence>
<dbReference type="GeneID" id="68615815"/>
<sequence length="139" mass="15387">MIEMGSGTGQTSVRLAEEMPTTEILGIDNRATVTEVSRNNAKKLGVSNLSFETADMTEYVKTVTSLPEMVVLLYSFHHIPDPLDQKVDFLEDCFTALPEGGHICIAETFLKNDARDTAANRETQIRWANRGVEAFASTF</sequence>
<gene>
    <name evidence="2" type="ORF">GCM10025751_20920</name>
</gene>
<dbReference type="CDD" id="cd02440">
    <property type="entry name" value="AdoMet_MTases"/>
    <property type="match status" value="1"/>
</dbReference>
<organism evidence="2 3">
    <name type="scientific">Haladaptatus pallidirubidus</name>
    <dbReference type="NCBI Taxonomy" id="1008152"/>
    <lineage>
        <taxon>Archaea</taxon>
        <taxon>Methanobacteriati</taxon>
        <taxon>Methanobacteriota</taxon>
        <taxon>Stenosarchaea group</taxon>
        <taxon>Halobacteria</taxon>
        <taxon>Halobacteriales</taxon>
        <taxon>Haladaptataceae</taxon>
        <taxon>Haladaptatus</taxon>
    </lineage>
</organism>
<dbReference type="Proteomes" id="UP001501729">
    <property type="component" value="Unassembled WGS sequence"/>
</dbReference>
<dbReference type="InterPro" id="IPR025714">
    <property type="entry name" value="Methyltranfer_dom"/>
</dbReference>
<dbReference type="Pfam" id="PF13847">
    <property type="entry name" value="Methyltransf_31"/>
    <property type="match status" value="1"/>
</dbReference>
<name>A0AAV3UG86_9EURY</name>
<reference evidence="2 3" key="1">
    <citation type="journal article" date="2019" name="Int. J. Syst. Evol. Microbiol.">
        <title>The Global Catalogue of Microorganisms (GCM) 10K type strain sequencing project: providing services to taxonomists for standard genome sequencing and annotation.</title>
        <authorList>
            <consortium name="The Broad Institute Genomics Platform"/>
            <consortium name="The Broad Institute Genome Sequencing Center for Infectious Disease"/>
            <person name="Wu L."/>
            <person name="Ma J."/>
        </authorList>
    </citation>
    <scope>NUCLEOTIDE SEQUENCE [LARGE SCALE GENOMIC DNA]</scope>
    <source>
        <strain evidence="2 3">JCM 17504</strain>
    </source>
</reference>
<dbReference type="AlphaFoldDB" id="A0AAV3UG86"/>
<evidence type="ECO:0000313" key="2">
    <source>
        <dbReference type="EMBL" id="GAA5048760.1"/>
    </source>
</evidence>
<evidence type="ECO:0000313" key="3">
    <source>
        <dbReference type="Proteomes" id="UP001501729"/>
    </source>
</evidence>
<dbReference type="SUPFAM" id="SSF53335">
    <property type="entry name" value="S-adenosyl-L-methionine-dependent methyltransferases"/>
    <property type="match status" value="1"/>
</dbReference>
<proteinExistence type="predicted"/>
<dbReference type="Gene3D" id="3.40.50.150">
    <property type="entry name" value="Vaccinia Virus protein VP39"/>
    <property type="match status" value="1"/>
</dbReference>
<feature type="domain" description="Methyltransferase" evidence="1">
    <location>
        <begin position="1"/>
        <end position="109"/>
    </location>
</feature>
<comment type="caution">
    <text evidence="2">The sequence shown here is derived from an EMBL/GenBank/DDBJ whole genome shotgun (WGS) entry which is preliminary data.</text>
</comment>
<keyword evidence="3" id="KW-1185">Reference proteome</keyword>
<dbReference type="RefSeq" id="WP_227777121.1">
    <property type="nucleotide sequence ID" value="NZ_BAABKX010000002.1"/>
</dbReference>
<dbReference type="InterPro" id="IPR029063">
    <property type="entry name" value="SAM-dependent_MTases_sf"/>
</dbReference>